<evidence type="ECO:0000313" key="3">
    <source>
        <dbReference type="Proteomes" id="UP001527882"/>
    </source>
</evidence>
<evidence type="ECO:0000313" key="2">
    <source>
        <dbReference type="EMBL" id="MCZ8513254.1"/>
    </source>
</evidence>
<feature type="region of interest" description="Disordered" evidence="1">
    <location>
        <begin position="1"/>
        <end position="56"/>
    </location>
</feature>
<dbReference type="Proteomes" id="UP001527882">
    <property type="component" value="Unassembled WGS sequence"/>
</dbReference>
<feature type="compositionally biased region" description="Polar residues" evidence="1">
    <location>
        <begin position="25"/>
        <end position="38"/>
    </location>
</feature>
<protein>
    <submittedName>
        <fullName evidence="2">Uncharacterized protein</fullName>
    </submittedName>
</protein>
<dbReference type="EMBL" id="JAQAGZ010000007">
    <property type="protein sequence ID" value="MCZ8513254.1"/>
    <property type="molecule type" value="Genomic_DNA"/>
</dbReference>
<comment type="caution">
    <text evidence="2">The sequence shown here is derived from an EMBL/GenBank/DDBJ whole genome shotgun (WGS) entry which is preliminary data.</text>
</comment>
<dbReference type="RefSeq" id="WP_269881745.1">
    <property type="nucleotide sequence ID" value="NZ_JAQAGZ010000007.1"/>
</dbReference>
<proteinExistence type="predicted"/>
<sequence>MAGNEQNIVSHGLNAANANAEDQESQQQVQELANQLNSQTGAAQTETDEAADANME</sequence>
<organism evidence="2 3">
    <name type="scientific">Paenibacillus gyeongsangnamensis</name>
    <dbReference type="NCBI Taxonomy" id="3388067"/>
    <lineage>
        <taxon>Bacteria</taxon>
        <taxon>Bacillati</taxon>
        <taxon>Bacillota</taxon>
        <taxon>Bacilli</taxon>
        <taxon>Bacillales</taxon>
        <taxon>Paenibacillaceae</taxon>
        <taxon>Paenibacillus</taxon>
    </lineage>
</organism>
<name>A0ABT4Q8V3_9BACL</name>
<accession>A0ABT4Q8V3</accession>
<reference evidence="2 3" key="1">
    <citation type="submission" date="2022-12" db="EMBL/GenBank/DDBJ databases">
        <title>Draft genome sequence of Paenibacillus sp. dW9.</title>
        <authorList>
            <person name="Choi E.-W."/>
            <person name="Kim D.-U."/>
        </authorList>
    </citation>
    <scope>NUCLEOTIDE SEQUENCE [LARGE SCALE GENOMIC DNA]</scope>
    <source>
        <strain evidence="3">dW9</strain>
    </source>
</reference>
<evidence type="ECO:0000256" key="1">
    <source>
        <dbReference type="SAM" id="MobiDB-lite"/>
    </source>
</evidence>
<feature type="compositionally biased region" description="Acidic residues" evidence="1">
    <location>
        <begin position="46"/>
        <end position="56"/>
    </location>
</feature>
<gene>
    <name evidence="2" type="ORF">O9H85_12630</name>
</gene>
<keyword evidence="3" id="KW-1185">Reference proteome</keyword>